<reference evidence="2" key="2">
    <citation type="submission" date="2019-10" db="EMBL/GenBank/DDBJ databases">
        <title>A de novo genome assembly of a pear dwarfing rootstock.</title>
        <authorList>
            <person name="Wang F."/>
            <person name="Wang J."/>
            <person name="Li S."/>
            <person name="Zhang Y."/>
            <person name="Fang M."/>
            <person name="Ma L."/>
            <person name="Zhao Y."/>
            <person name="Jiang S."/>
        </authorList>
    </citation>
    <scope>NUCLEOTIDE SEQUENCE [LARGE SCALE GENOMIC DNA]</scope>
</reference>
<proteinExistence type="predicted"/>
<name>A0A5N5GYG8_9ROSA</name>
<evidence type="ECO:0000313" key="1">
    <source>
        <dbReference type="EMBL" id="KAB2615804.1"/>
    </source>
</evidence>
<dbReference type="Proteomes" id="UP000327157">
    <property type="component" value="Chromosome 3"/>
</dbReference>
<organism evidence="1 2">
    <name type="scientific">Pyrus ussuriensis x Pyrus communis</name>
    <dbReference type="NCBI Taxonomy" id="2448454"/>
    <lineage>
        <taxon>Eukaryota</taxon>
        <taxon>Viridiplantae</taxon>
        <taxon>Streptophyta</taxon>
        <taxon>Embryophyta</taxon>
        <taxon>Tracheophyta</taxon>
        <taxon>Spermatophyta</taxon>
        <taxon>Magnoliopsida</taxon>
        <taxon>eudicotyledons</taxon>
        <taxon>Gunneridae</taxon>
        <taxon>Pentapetalae</taxon>
        <taxon>rosids</taxon>
        <taxon>fabids</taxon>
        <taxon>Rosales</taxon>
        <taxon>Rosaceae</taxon>
        <taxon>Amygdaloideae</taxon>
        <taxon>Maleae</taxon>
        <taxon>Pyrus</taxon>
    </lineage>
</organism>
<dbReference type="AlphaFoldDB" id="A0A5N5GYG8"/>
<dbReference type="EMBL" id="SMOL01000402">
    <property type="protein sequence ID" value="KAB2615804.1"/>
    <property type="molecule type" value="Genomic_DNA"/>
</dbReference>
<keyword evidence="2" id="KW-1185">Reference proteome</keyword>
<reference evidence="1 2" key="1">
    <citation type="submission" date="2019-09" db="EMBL/GenBank/DDBJ databases">
        <authorList>
            <person name="Ou C."/>
        </authorList>
    </citation>
    <scope>NUCLEOTIDE SEQUENCE [LARGE SCALE GENOMIC DNA]</scope>
    <source>
        <strain evidence="1">S2</strain>
        <tissue evidence="1">Leaf</tissue>
    </source>
</reference>
<comment type="caution">
    <text evidence="1">The sequence shown here is derived from an EMBL/GenBank/DDBJ whole genome shotgun (WGS) entry which is preliminary data.</text>
</comment>
<gene>
    <name evidence="1" type="ORF">D8674_022392</name>
</gene>
<sequence length="76" mass="8924">MSTPDGRVLDLFFITYCLGLLHQMSRILNRLLLKLRQGSRLRSLDSRMTLLALWPSFIHQSSRDRALSFSYPLRRS</sequence>
<protein>
    <submittedName>
        <fullName evidence="1">Uncharacterized protein</fullName>
    </submittedName>
</protein>
<evidence type="ECO:0000313" key="2">
    <source>
        <dbReference type="Proteomes" id="UP000327157"/>
    </source>
</evidence>
<accession>A0A5N5GYG8</accession>
<reference evidence="1 2" key="3">
    <citation type="submission" date="2019-11" db="EMBL/GenBank/DDBJ databases">
        <title>A de novo genome assembly of a pear dwarfing rootstock.</title>
        <authorList>
            <person name="Wang F."/>
            <person name="Wang J."/>
            <person name="Li S."/>
            <person name="Zhang Y."/>
            <person name="Fang M."/>
            <person name="Ma L."/>
            <person name="Zhao Y."/>
            <person name="Jiang S."/>
        </authorList>
    </citation>
    <scope>NUCLEOTIDE SEQUENCE [LARGE SCALE GENOMIC DNA]</scope>
    <source>
        <strain evidence="1">S2</strain>
        <tissue evidence="1">Leaf</tissue>
    </source>
</reference>